<name>A0A1F6WBJ7_9BACT</name>
<dbReference type="InterPro" id="IPR013785">
    <property type="entry name" value="Aldolase_TIM"/>
</dbReference>
<dbReference type="Gene3D" id="3.20.20.70">
    <property type="entry name" value="Aldolase class I"/>
    <property type="match status" value="1"/>
</dbReference>
<reference evidence="1 2" key="1">
    <citation type="journal article" date="2016" name="Nat. Commun.">
        <title>Thousands of microbial genomes shed light on interconnected biogeochemical processes in an aquifer system.</title>
        <authorList>
            <person name="Anantharaman K."/>
            <person name="Brown C.T."/>
            <person name="Hug L.A."/>
            <person name="Sharon I."/>
            <person name="Castelle C.J."/>
            <person name="Probst A.J."/>
            <person name="Thomas B.C."/>
            <person name="Singh A."/>
            <person name="Wilkins M.J."/>
            <person name="Karaoz U."/>
            <person name="Brodie E.L."/>
            <person name="Williams K.H."/>
            <person name="Hubbard S.S."/>
            <person name="Banfield J.F."/>
        </authorList>
    </citation>
    <scope>NUCLEOTIDE SEQUENCE [LARGE SCALE GENOMIC DNA]</scope>
</reference>
<dbReference type="EMBL" id="MFUJ01000016">
    <property type="protein sequence ID" value="OGI79287.1"/>
    <property type="molecule type" value="Genomic_DNA"/>
</dbReference>
<gene>
    <name evidence="1" type="ORF">A3F19_02180</name>
</gene>
<sequence>MEYFAAINSEPLVQIRGTTTGQEFSLREYTYGALVPDSNHPLSSVSVSNSSLSIDLWIGCAWQCRYCHVQGTYQDLDERGTMPRKPKRRNQFSVDQILDELVKHPFFIADETIISIGTASTEPFAPAVVDSTFEIMDGFVRRGLRNPFWIVTKGGVPKGRKLDFARISNATRGLMLSLCWADNPDTIEPAHNNRFLNSEEAKEAGATIAWYMRPIVPEWSGNRDRIEMMMLWVKKHYGEVIDMIVPGGLRWTEGIENGLVEIHKLPMPNIPRDDNVKLLPQELVDSIFSLSAEHFPGIPVYLKSSCALTRMLKIPSITSVQIFARSECEASRCPLAQRRICAQGSAYNMTAERAQGILDSLGIPAHVVSWDINHGLVTHPEMSKFTYAVRQTVFKHLAMGGSP</sequence>
<protein>
    <recommendedName>
        <fullName evidence="3">Radical SAM core domain-containing protein</fullName>
    </recommendedName>
</protein>
<evidence type="ECO:0000313" key="1">
    <source>
        <dbReference type="EMBL" id="OGI79287.1"/>
    </source>
</evidence>
<evidence type="ECO:0000313" key="2">
    <source>
        <dbReference type="Proteomes" id="UP000177052"/>
    </source>
</evidence>
<dbReference type="Proteomes" id="UP000177052">
    <property type="component" value="Unassembled WGS sequence"/>
</dbReference>
<comment type="caution">
    <text evidence="1">The sequence shown here is derived from an EMBL/GenBank/DDBJ whole genome shotgun (WGS) entry which is preliminary data.</text>
</comment>
<dbReference type="AlphaFoldDB" id="A0A1F6WBJ7"/>
<organism evidence="1 2">
    <name type="scientific">Candidatus Nomurabacteria bacterium RIFCSPHIGHO2_12_FULL_37_29</name>
    <dbReference type="NCBI Taxonomy" id="1801759"/>
    <lineage>
        <taxon>Bacteria</taxon>
        <taxon>Candidatus Nomuraibacteriota</taxon>
    </lineage>
</organism>
<proteinExistence type="predicted"/>
<evidence type="ECO:0008006" key="3">
    <source>
        <dbReference type="Google" id="ProtNLM"/>
    </source>
</evidence>
<accession>A0A1F6WBJ7</accession>